<dbReference type="RefSeq" id="WP_119982508.1">
    <property type="nucleotide sequence ID" value="NZ_QXZZ01000026.1"/>
</dbReference>
<proteinExistence type="predicted"/>
<dbReference type="NCBIfam" id="TIGR04387">
    <property type="entry name" value="capsid_maj_N4"/>
    <property type="match status" value="1"/>
</dbReference>
<organism evidence="1 2">
    <name type="scientific">Veillonella atypica</name>
    <dbReference type="NCBI Taxonomy" id="39777"/>
    <lineage>
        <taxon>Bacteria</taxon>
        <taxon>Bacillati</taxon>
        <taxon>Bacillota</taxon>
        <taxon>Negativicutes</taxon>
        <taxon>Veillonellales</taxon>
        <taxon>Veillonellaceae</taxon>
        <taxon>Veillonella</taxon>
    </lineage>
</organism>
<dbReference type="SUPFAM" id="SSF56563">
    <property type="entry name" value="Major capsid protein gp5"/>
    <property type="match status" value="1"/>
</dbReference>
<dbReference type="EMBL" id="QXZZ01000026">
    <property type="protein sequence ID" value="RJY50476.1"/>
    <property type="molecule type" value="Genomic_DNA"/>
</dbReference>
<name>A0A3A6WFW4_9FIRM</name>
<comment type="caution">
    <text evidence="1">The sequence shown here is derived from an EMBL/GenBank/DDBJ whole genome shotgun (WGS) entry which is preliminary data.</text>
</comment>
<dbReference type="Pfam" id="PF25209">
    <property type="entry name" value="Phage_capsid_4"/>
    <property type="match status" value="1"/>
</dbReference>
<accession>A0A3A6WFW4</accession>
<evidence type="ECO:0000313" key="1">
    <source>
        <dbReference type="EMBL" id="RJY50476.1"/>
    </source>
</evidence>
<evidence type="ECO:0000313" key="2">
    <source>
        <dbReference type="Proteomes" id="UP000277803"/>
    </source>
</evidence>
<reference evidence="1 2" key="1">
    <citation type="submission" date="2018-09" db="EMBL/GenBank/DDBJ databases">
        <title>Genome sequence of Veillonella atypica isolated from periodontal Korean patients.</title>
        <authorList>
            <person name="Lee J.-H."/>
            <person name="Moon J.-H."/>
            <person name="Shin S.-Y."/>
        </authorList>
    </citation>
    <scope>NUCLEOTIDE SEQUENCE [LARGE SCALE GENOMIC DNA]</scope>
    <source>
        <strain evidence="1 2">KHUD_V1</strain>
    </source>
</reference>
<dbReference type="AlphaFoldDB" id="A0A3A6WFW4"/>
<dbReference type="Proteomes" id="UP000277803">
    <property type="component" value="Unassembled WGS sequence"/>
</dbReference>
<protein>
    <submittedName>
        <fullName evidence="1">N4-gp56 family major capsid protein</fullName>
    </submittedName>
</protein>
<gene>
    <name evidence="1" type="ORF">D2965_05180</name>
</gene>
<sequence length="282" mass="29888">MANETKLANLINPQVMQDMVSAGLPKALKFTQFAEVNEKLKGIPGDTITIPVWAYIGAAEDVAEGAEVTTTTMTASTKTVQIKTAGKAITLTDKAVNSGLGDPVGQATHQLSLSMADKIDNDVLAALATTSLAATSTKAISYEGVVSAVDKLNEEGNTEKVLFVAPSQVTTLRLDPNFIDRNKYNADVMINGEIGMIAGCRVVASRRIDDSKANIDNFIVCLTPEVEDGTPALPAVTIYTKAEAMLETERHAKALSTDVVVSAHYAVGLTNESKVVKATFKK</sequence>